<dbReference type="CDD" id="cd02120">
    <property type="entry name" value="PA_subtilisin_like"/>
    <property type="match status" value="1"/>
</dbReference>
<evidence type="ECO:0000259" key="12">
    <source>
        <dbReference type="Pfam" id="PF05922"/>
    </source>
</evidence>
<keyword evidence="3 9" id="KW-0645">Protease</keyword>
<keyword evidence="4" id="KW-0732">Signal</keyword>
<evidence type="ECO:0000256" key="5">
    <source>
        <dbReference type="ARBA" id="ARBA00022801"/>
    </source>
</evidence>
<proteinExistence type="inferred from homology"/>
<evidence type="ECO:0000256" key="1">
    <source>
        <dbReference type="ARBA" id="ARBA00004613"/>
    </source>
</evidence>
<evidence type="ECO:0000256" key="4">
    <source>
        <dbReference type="ARBA" id="ARBA00022729"/>
    </source>
</evidence>
<dbReference type="InterPro" id="IPR023828">
    <property type="entry name" value="Peptidase_S8_Ser-AS"/>
</dbReference>
<evidence type="ECO:0000259" key="13">
    <source>
        <dbReference type="Pfam" id="PF17766"/>
    </source>
</evidence>
<dbReference type="InterPro" id="IPR010259">
    <property type="entry name" value="S8pro/Inhibitor_I9"/>
</dbReference>
<evidence type="ECO:0000313" key="14">
    <source>
        <dbReference type="Proteomes" id="UP000189703"/>
    </source>
</evidence>
<dbReference type="Gene3D" id="2.60.40.2310">
    <property type="match status" value="1"/>
</dbReference>
<dbReference type="GO" id="GO:0004252">
    <property type="term" value="F:serine-type endopeptidase activity"/>
    <property type="evidence" value="ECO:0000318"/>
    <property type="project" value="GO_Central"/>
</dbReference>
<evidence type="ECO:0000256" key="10">
    <source>
        <dbReference type="RuleBase" id="RU003355"/>
    </source>
</evidence>
<dbReference type="Gene3D" id="3.50.30.30">
    <property type="match status" value="1"/>
</dbReference>
<dbReference type="InterPro" id="IPR045051">
    <property type="entry name" value="SBT"/>
</dbReference>
<dbReference type="PROSITE" id="PS51892">
    <property type="entry name" value="SUBTILASE"/>
    <property type="match status" value="1"/>
</dbReference>
<protein>
    <submittedName>
        <fullName evidence="15">Subtilisin-like protease SBT2.5</fullName>
    </submittedName>
</protein>
<evidence type="ECO:0000259" key="11">
    <source>
        <dbReference type="Pfam" id="PF00082"/>
    </source>
</evidence>
<accession>A0A1U8Q9B6</accession>
<feature type="active site" description="Charge relay system" evidence="8 9">
    <location>
        <position position="187"/>
    </location>
</feature>
<dbReference type="eggNOG" id="ENOG502RJ8X">
    <property type="taxonomic scope" value="Eukaryota"/>
</dbReference>
<dbReference type="GO" id="GO:0005576">
    <property type="term" value="C:extracellular region"/>
    <property type="evidence" value="ECO:0000318"/>
    <property type="project" value="GO_Central"/>
</dbReference>
<keyword evidence="5 9" id="KW-0378">Hydrolase</keyword>
<dbReference type="KEGG" id="nnu:104609814"/>
<dbReference type="OrthoDB" id="640735at2759"/>
<sequence length="770" mass="81740">MYRSDEDARVYKENVVIQHDSFLGSLLQTGSYTKLYSYTHLINGFAIHVKSEEALDALQGAREVKRIEEDIKMEKLTTHTPEFLGIPTGVWPKLGGAQNSGDGVVIGMIDTGINPNHPSFARVSSEGTKTSANRTRFKGECATGKGFPQTACNGKIVGAQHFARGAIAAGDFNATRDYTSPYDADGHGSHTASTAAGNHQIPVMVKGFNYGYASGMAPGARIAVYKALYMFGGYMSDVVAAVDQAVEDGVDILSLSIGPSSVPPGPSAFLNMLEIELLFATKAGVLVVQAAGNGGPSASSILSFSPWITSVAASTTDRKYNNTIQLGNGQSFSGTGLARTTTSATAGEVHFPIAAAADVCSRNTSYVLVQNCQHTEPFIPSLVRGRLIICTYTYDFEFEAASISSVAETMEKVGAAGFIMTMDPDLGSEQVKGTTITLRVPGIVLNNMQASTALWEYYNSHAIRNRNGDVVAFTATGRILDGRQAVFTEQAPIVASYSSRGPDVNNALLQTADVLKPNIMAPGSSIWAAWSPNSEGDHYIKGQSFALVSGTSMATPHVAGVAALIKHKYPNWSPAAITSAMMTTANVTDHSGAAILAQQSNQLAAATPFDYGSGVINPAQALDPGLVFNVSFKHYIQFLCAVPGVDDESVRRAVGVGCPTRRKRWCSDLNMASVTVSNLVGSRKVIRRVTNVGGTKEMYQVRVQEPMGVSVKVSPQVFVISANASRQLTVVLGAKEATNSYTFGEMVLEGSRNHVVRVPIAVYVSSSLGS</sequence>
<dbReference type="AlphaFoldDB" id="A0A1U8Q9B6"/>
<dbReference type="PROSITE" id="PS00138">
    <property type="entry name" value="SUBTILASE_SER"/>
    <property type="match status" value="1"/>
</dbReference>
<keyword evidence="6 9" id="KW-0720">Serine protease</keyword>
<dbReference type="InParanoid" id="A0A1U8Q9B6"/>
<dbReference type="SUPFAM" id="SSF52743">
    <property type="entry name" value="Subtilisin-like"/>
    <property type="match status" value="1"/>
</dbReference>
<dbReference type="PROSITE" id="PS00136">
    <property type="entry name" value="SUBTILASE_ASP"/>
    <property type="match status" value="1"/>
</dbReference>
<dbReference type="GO" id="GO:0006508">
    <property type="term" value="P:proteolysis"/>
    <property type="evidence" value="ECO:0007669"/>
    <property type="project" value="UniProtKB-KW"/>
</dbReference>
<feature type="domain" description="Subtilisin-like protease fibronectin type-III" evidence="13">
    <location>
        <begin position="668"/>
        <end position="762"/>
    </location>
</feature>
<dbReference type="STRING" id="4432.A0A1U8Q9B6"/>
<evidence type="ECO:0000256" key="7">
    <source>
        <dbReference type="ARBA" id="ARBA00023180"/>
    </source>
</evidence>
<keyword evidence="14" id="KW-1185">Reference proteome</keyword>
<feature type="active site" description="Charge relay system" evidence="8 9">
    <location>
        <position position="110"/>
    </location>
</feature>
<dbReference type="InterPro" id="IPR015500">
    <property type="entry name" value="Peptidase_S8_subtilisin-rel"/>
</dbReference>
<dbReference type="PANTHER" id="PTHR10795">
    <property type="entry name" value="PROPROTEIN CONVERTASE SUBTILISIN/KEXIN"/>
    <property type="match status" value="1"/>
</dbReference>
<name>A0A1U8Q9B6_NELNU</name>
<dbReference type="InterPro" id="IPR000209">
    <property type="entry name" value="Peptidase_S8/S53_dom"/>
</dbReference>
<dbReference type="Gene3D" id="3.40.50.200">
    <property type="entry name" value="Peptidase S8/S53 domain"/>
    <property type="match status" value="1"/>
</dbReference>
<evidence type="ECO:0000256" key="2">
    <source>
        <dbReference type="ARBA" id="ARBA00011073"/>
    </source>
</evidence>
<keyword evidence="7" id="KW-0325">Glycoprotein</keyword>
<evidence type="ECO:0000256" key="3">
    <source>
        <dbReference type="ARBA" id="ARBA00022670"/>
    </source>
</evidence>
<dbReference type="RefSeq" id="XP_019055383.1">
    <property type="nucleotide sequence ID" value="XM_019199838.1"/>
</dbReference>
<feature type="domain" description="Peptidase S8/S53" evidence="11">
    <location>
        <begin position="101"/>
        <end position="592"/>
    </location>
</feature>
<dbReference type="GeneID" id="104609814"/>
<reference evidence="15" key="1">
    <citation type="submission" date="2025-08" db="UniProtKB">
        <authorList>
            <consortium name="RefSeq"/>
        </authorList>
    </citation>
    <scope>IDENTIFICATION</scope>
</reference>
<dbReference type="Pfam" id="PF05922">
    <property type="entry name" value="Inhibitor_I9"/>
    <property type="match status" value="1"/>
</dbReference>
<evidence type="ECO:0000313" key="15">
    <source>
        <dbReference type="RefSeq" id="XP_019055383.1"/>
    </source>
</evidence>
<gene>
    <name evidence="15" type="primary">LOC104609814</name>
</gene>
<dbReference type="InterPro" id="IPR023827">
    <property type="entry name" value="Peptidase_S8_Asp-AS"/>
</dbReference>
<comment type="similarity">
    <text evidence="2 9 10">Belongs to the peptidase S8 family.</text>
</comment>
<comment type="subcellular location">
    <subcellularLocation>
        <location evidence="1">Secreted</location>
    </subcellularLocation>
</comment>
<feature type="active site" description="Charge relay system" evidence="8 9">
    <location>
        <position position="552"/>
    </location>
</feature>
<dbReference type="PRINTS" id="PR00723">
    <property type="entry name" value="SUBTILISIN"/>
</dbReference>
<dbReference type="CDD" id="cd04852">
    <property type="entry name" value="Peptidases_S8_3"/>
    <property type="match status" value="1"/>
</dbReference>
<evidence type="ECO:0000256" key="9">
    <source>
        <dbReference type="PROSITE-ProRule" id="PRU01240"/>
    </source>
</evidence>
<dbReference type="OMA" id="NETYMAH"/>
<evidence type="ECO:0000256" key="8">
    <source>
        <dbReference type="PIRSR" id="PIRSR615500-1"/>
    </source>
</evidence>
<feature type="domain" description="Inhibitor I9" evidence="12">
    <location>
        <begin position="11"/>
        <end position="74"/>
    </location>
</feature>
<dbReference type="InterPro" id="IPR034197">
    <property type="entry name" value="Peptidases_S8_3"/>
</dbReference>
<dbReference type="Pfam" id="PF00082">
    <property type="entry name" value="Peptidase_S8"/>
    <property type="match status" value="1"/>
</dbReference>
<dbReference type="InterPro" id="IPR041469">
    <property type="entry name" value="Subtilisin-like_FN3"/>
</dbReference>
<organism evidence="14 15">
    <name type="scientific">Nelumbo nucifera</name>
    <name type="common">Sacred lotus</name>
    <dbReference type="NCBI Taxonomy" id="4432"/>
    <lineage>
        <taxon>Eukaryota</taxon>
        <taxon>Viridiplantae</taxon>
        <taxon>Streptophyta</taxon>
        <taxon>Embryophyta</taxon>
        <taxon>Tracheophyta</taxon>
        <taxon>Spermatophyta</taxon>
        <taxon>Magnoliopsida</taxon>
        <taxon>Proteales</taxon>
        <taxon>Nelumbonaceae</taxon>
        <taxon>Nelumbo</taxon>
    </lineage>
</organism>
<dbReference type="Proteomes" id="UP000189703">
    <property type="component" value="Unplaced"/>
</dbReference>
<dbReference type="Pfam" id="PF17766">
    <property type="entry name" value="fn3_6"/>
    <property type="match status" value="1"/>
</dbReference>
<evidence type="ECO:0000256" key="6">
    <source>
        <dbReference type="ARBA" id="ARBA00022825"/>
    </source>
</evidence>
<dbReference type="InterPro" id="IPR036852">
    <property type="entry name" value="Peptidase_S8/S53_dom_sf"/>
</dbReference>